<organism evidence="1">
    <name type="scientific">Spodoptera frugiperda</name>
    <name type="common">Fall armyworm</name>
    <dbReference type="NCBI Taxonomy" id="7108"/>
    <lineage>
        <taxon>Eukaryota</taxon>
        <taxon>Metazoa</taxon>
        <taxon>Ecdysozoa</taxon>
        <taxon>Arthropoda</taxon>
        <taxon>Hexapoda</taxon>
        <taxon>Insecta</taxon>
        <taxon>Pterygota</taxon>
        <taxon>Neoptera</taxon>
        <taxon>Endopterygota</taxon>
        <taxon>Lepidoptera</taxon>
        <taxon>Glossata</taxon>
        <taxon>Ditrysia</taxon>
        <taxon>Noctuoidea</taxon>
        <taxon>Noctuidae</taxon>
        <taxon>Amphipyrinae</taxon>
        <taxon>Spodoptera</taxon>
    </lineage>
</organism>
<gene>
    <name evidence="1" type="ORF">SFRICE_031816</name>
</gene>
<accession>A0A2H1VHY6</accession>
<proteinExistence type="predicted"/>
<name>A0A2H1VHY6_SPOFR</name>
<dbReference type="EMBL" id="ODYU01002654">
    <property type="protein sequence ID" value="SOQ40439.1"/>
    <property type="molecule type" value="Genomic_DNA"/>
</dbReference>
<protein>
    <submittedName>
        <fullName evidence="1">SFRICE_031816</fullName>
    </submittedName>
</protein>
<dbReference type="AlphaFoldDB" id="A0A2H1VHY6"/>
<evidence type="ECO:0000313" key="1">
    <source>
        <dbReference type="EMBL" id="SOQ40439.1"/>
    </source>
</evidence>
<reference evidence="1" key="1">
    <citation type="submission" date="2016-07" db="EMBL/GenBank/DDBJ databases">
        <authorList>
            <person name="Bretaudeau A."/>
        </authorList>
    </citation>
    <scope>NUCLEOTIDE SEQUENCE</scope>
    <source>
        <strain evidence="1">Rice</strain>
        <tissue evidence="1">Whole body</tissue>
    </source>
</reference>
<sequence>MYNLQCNVTLFIPEGVGRGTLRHLMPLYNVQYPLFIIYGVSQLPYTGHNSRLRATTEKFSKYRKSPVIPTLLNPGPHFRTSHLQPLDQQSIKLISTPTIAYFNYDDDGEYGNEWNTESDERNKFK</sequence>